<dbReference type="AlphaFoldDB" id="A0A0F9KI56"/>
<proteinExistence type="predicted"/>
<dbReference type="EMBL" id="LAZR01013461">
    <property type="protein sequence ID" value="KKM21863.1"/>
    <property type="molecule type" value="Genomic_DNA"/>
</dbReference>
<name>A0A0F9KI56_9ZZZZ</name>
<keyword evidence="1" id="KW-1133">Transmembrane helix</keyword>
<keyword evidence="1" id="KW-0472">Membrane</keyword>
<evidence type="ECO:0000256" key="1">
    <source>
        <dbReference type="SAM" id="Phobius"/>
    </source>
</evidence>
<reference evidence="2" key="1">
    <citation type="journal article" date="2015" name="Nature">
        <title>Complex archaea that bridge the gap between prokaryotes and eukaryotes.</title>
        <authorList>
            <person name="Spang A."/>
            <person name="Saw J.H."/>
            <person name="Jorgensen S.L."/>
            <person name="Zaremba-Niedzwiedzka K."/>
            <person name="Martijn J."/>
            <person name="Lind A.E."/>
            <person name="van Eijk R."/>
            <person name="Schleper C."/>
            <person name="Guy L."/>
            <person name="Ettema T.J."/>
        </authorList>
    </citation>
    <scope>NUCLEOTIDE SEQUENCE</scope>
</reference>
<comment type="caution">
    <text evidence="2">The sequence shown here is derived from an EMBL/GenBank/DDBJ whole genome shotgun (WGS) entry which is preliminary data.</text>
</comment>
<organism evidence="2">
    <name type="scientific">marine sediment metagenome</name>
    <dbReference type="NCBI Taxonomy" id="412755"/>
    <lineage>
        <taxon>unclassified sequences</taxon>
        <taxon>metagenomes</taxon>
        <taxon>ecological metagenomes</taxon>
    </lineage>
</organism>
<feature type="transmembrane region" description="Helical" evidence="1">
    <location>
        <begin position="127"/>
        <end position="151"/>
    </location>
</feature>
<gene>
    <name evidence="2" type="ORF">LCGC14_1631200</name>
</gene>
<dbReference type="InterPro" id="IPR021683">
    <property type="entry name" value="DUF3267"/>
</dbReference>
<evidence type="ECO:0000313" key="2">
    <source>
        <dbReference type="EMBL" id="KKM21863.1"/>
    </source>
</evidence>
<accession>A0A0F9KI56</accession>
<feature type="transmembrane region" description="Helical" evidence="1">
    <location>
        <begin position="98"/>
        <end position="121"/>
    </location>
</feature>
<dbReference type="Pfam" id="PF11667">
    <property type="entry name" value="DUF3267"/>
    <property type="match status" value="1"/>
</dbReference>
<evidence type="ECO:0008006" key="3">
    <source>
        <dbReference type="Google" id="ProtNLM"/>
    </source>
</evidence>
<keyword evidence="1" id="KW-0812">Transmembrane</keyword>
<feature type="transmembrane region" description="Helical" evidence="1">
    <location>
        <begin position="41"/>
        <end position="65"/>
    </location>
</feature>
<sequence length="170" mass="18956">MELIKEINWSTNKGLGAALLLLGGATMVAVLAIQWDYFMKWSWYLFPILPIMIVLHEALHGYLFWRWSGKVKFGYLTSTAGPAFYAASPGCYFTRNRFIAICLAPQLLTIICLSLFFLVPLPDLAKFGLLGTAALNLGGGVGDFYVTWILLKQPRSAQVEDNIKGVRIYA</sequence>
<feature type="transmembrane region" description="Helical" evidence="1">
    <location>
        <begin position="15"/>
        <end position="35"/>
    </location>
</feature>
<protein>
    <recommendedName>
        <fullName evidence="3">DUF3267 domain-containing protein</fullName>
    </recommendedName>
</protein>